<sequence>MNINNLGPGTLVTIEAFGRTFENILPGAAQDLRTLEKEGAIYVDDNDLDEEGNIARNGSRFRVKLSPSEIFEYVEASIVQQEYVRLLDRGLGHTEAIKRLFSPKYRNRLLEYDEFLAKEDPELAADMRGCFASFIGPELEDLLCGMPDDRYERIPFLGNEVNQSEIVLKTLRSIPTSIRKLHRRSNKRPPFLIENEYDVQDLIEIVLRGLHPEVIREEWTPKSAGSAKRIDLAIRHLGVMIECKYVRSSGHSKKLADELKIDFESYHNHQDCRHLFVYIHDPNQYISDPENFASDLNGIRRKRDHEFSVEIFIG</sequence>
<dbReference type="AlphaFoldDB" id="A0A4R5A246"/>
<accession>A0A4R5A246</accession>
<protein>
    <submittedName>
        <fullName evidence="1">Uncharacterized protein</fullName>
    </submittedName>
</protein>
<evidence type="ECO:0000313" key="1">
    <source>
        <dbReference type="EMBL" id="TDD63532.1"/>
    </source>
</evidence>
<dbReference type="Proteomes" id="UP000295578">
    <property type="component" value="Unassembled WGS sequence"/>
</dbReference>
<comment type="caution">
    <text evidence="1">The sequence shown here is derived from an EMBL/GenBank/DDBJ whole genome shotgun (WGS) entry which is preliminary data.</text>
</comment>
<keyword evidence="2" id="KW-1185">Reference proteome</keyword>
<dbReference type="EMBL" id="SMKY01000411">
    <property type="protein sequence ID" value="TDD63532.1"/>
    <property type="molecule type" value="Genomic_DNA"/>
</dbReference>
<organism evidence="1 2">
    <name type="scientific">Actinomadura darangshiensis</name>
    <dbReference type="NCBI Taxonomy" id="705336"/>
    <lineage>
        <taxon>Bacteria</taxon>
        <taxon>Bacillati</taxon>
        <taxon>Actinomycetota</taxon>
        <taxon>Actinomycetes</taxon>
        <taxon>Streptosporangiales</taxon>
        <taxon>Thermomonosporaceae</taxon>
        <taxon>Actinomadura</taxon>
    </lineage>
</organism>
<dbReference type="RefSeq" id="WP_132205313.1">
    <property type="nucleotide sequence ID" value="NZ_SMKY01000411.1"/>
</dbReference>
<gene>
    <name evidence="1" type="ORF">E1293_43085</name>
</gene>
<reference evidence="1 2" key="1">
    <citation type="submission" date="2019-03" db="EMBL/GenBank/DDBJ databases">
        <title>Draft genome sequences of novel Actinobacteria.</title>
        <authorList>
            <person name="Sahin N."/>
            <person name="Ay H."/>
            <person name="Saygin H."/>
        </authorList>
    </citation>
    <scope>NUCLEOTIDE SEQUENCE [LARGE SCALE GENOMIC DNA]</scope>
    <source>
        <strain evidence="1 2">DSM 45941</strain>
    </source>
</reference>
<name>A0A4R5A246_9ACTN</name>
<dbReference type="Pfam" id="PF18742">
    <property type="entry name" value="DpnII-MboI"/>
    <property type="match status" value="1"/>
</dbReference>
<proteinExistence type="predicted"/>
<dbReference type="OrthoDB" id="2678579at2"/>
<evidence type="ECO:0000313" key="2">
    <source>
        <dbReference type="Proteomes" id="UP000295578"/>
    </source>
</evidence>